<comment type="caution">
    <text evidence="2">The sequence shown here is derived from an EMBL/GenBank/DDBJ whole genome shotgun (WGS) entry which is preliminary data.</text>
</comment>
<name>A0A8T0KJB1_PHAAN</name>
<dbReference type="InterPro" id="IPR046796">
    <property type="entry name" value="Transposase_32_dom"/>
</dbReference>
<accession>A0A8T0KJB1</accession>
<dbReference type="Pfam" id="PF20167">
    <property type="entry name" value="Transposase_32"/>
    <property type="match status" value="1"/>
</dbReference>
<reference evidence="2 3" key="1">
    <citation type="submission" date="2020-05" db="EMBL/GenBank/DDBJ databases">
        <title>Vigna angularis (adzuki bean) Var. LongXiaoDou No. 4 denovo assembly.</title>
        <authorList>
            <person name="Xiang H."/>
        </authorList>
    </citation>
    <scope>NUCLEOTIDE SEQUENCE [LARGE SCALE GENOMIC DNA]</scope>
    <source>
        <tissue evidence="2">Leaf</tissue>
    </source>
</reference>
<proteinExistence type="predicted"/>
<protein>
    <recommendedName>
        <fullName evidence="1">Putative plant transposon protein domain-containing protein</fullName>
    </recommendedName>
</protein>
<dbReference type="EMBL" id="JABFOF010000004">
    <property type="protein sequence ID" value="KAG2399551.1"/>
    <property type="molecule type" value="Genomic_DNA"/>
</dbReference>
<gene>
    <name evidence="2" type="ORF">HKW66_Vig0105960</name>
</gene>
<dbReference type="Proteomes" id="UP000743370">
    <property type="component" value="Unassembled WGS sequence"/>
</dbReference>
<evidence type="ECO:0000259" key="1">
    <source>
        <dbReference type="Pfam" id="PF20167"/>
    </source>
</evidence>
<evidence type="ECO:0000313" key="3">
    <source>
        <dbReference type="Proteomes" id="UP000743370"/>
    </source>
</evidence>
<evidence type="ECO:0000313" key="2">
    <source>
        <dbReference type="EMBL" id="KAG2399551.1"/>
    </source>
</evidence>
<feature type="domain" description="Putative plant transposon protein" evidence="1">
    <location>
        <begin position="267"/>
        <end position="441"/>
    </location>
</feature>
<sequence>MRIEFSETRNNSLLRVKARDCQYVSSFLASALLSHVFSLEHASPSFSYHLVSQFHISETTSFILALKLLTGSFMVLGFSAIDFDSLSFLRVRSQSRTSFPFRCVFTLWRKLRGVRVTSSVFPRAFVHQVVFRARSNTLRSFVSFDSVLLFVLSRVFDSNRVDLFSLCVCDLRKFQKFVHCIAWSCEKEKLALCGSKVGAVLFKLAKFLFFRYSAVQNSITIQGDIAAELLEHPLPLNHVRQLLMDEFQIKRNMRTIFQFPELFNDQGLSNLVEQQGCIYPDLIRVFYFNMRYRDGIISTKVKGVRIILDDDVWNNVAQLPIWDDTVKVHLGLQDFDRLLTFQSFLRHPEQQTNRRQLLVGGFKVEERMIHYLLVWILCPRATNHAQCSEQDLLLLYGILNHIHIDWPALIADTMVKAKKSHSYHLPYALLISRILEYKGVNVDGELVQATQVVGSEIGDTTFRQMGFITRGRVLIHKDDDPPDVDEDDDMDTHMADPIRAAAPSDAGPSNIPSSSSISMEEHFARLSKQLEDMSLAQKTHFEAIYDWQRSVDEHMVDQFLDLDVRLSNIENHLNIQPPARSPSPEF</sequence>
<dbReference type="AlphaFoldDB" id="A0A8T0KJB1"/>
<organism evidence="2 3">
    <name type="scientific">Phaseolus angularis</name>
    <name type="common">Azuki bean</name>
    <name type="synonym">Vigna angularis</name>
    <dbReference type="NCBI Taxonomy" id="3914"/>
    <lineage>
        <taxon>Eukaryota</taxon>
        <taxon>Viridiplantae</taxon>
        <taxon>Streptophyta</taxon>
        <taxon>Embryophyta</taxon>
        <taxon>Tracheophyta</taxon>
        <taxon>Spermatophyta</taxon>
        <taxon>Magnoliopsida</taxon>
        <taxon>eudicotyledons</taxon>
        <taxon>Gunneridae</taxon>
        <taxon>Pentapetalae</taxon>
        <taxon>rosids</taxon>
        <taxon>fabids</taxon>
        <taxon>Fabales</taxon>
        <taxon>Fabaceae</taxon>
        <taxon>Papilionoideae</taxon>
        <taxon>50 kb inversion clade</taxon>
        <taxon>NPAAA clade</taxon>
        <taxon>indigoferoid/millettioid clade</taxon>
        <taxon>Phaseoleae</taxon>
        <taxon>Vigna</taxon>
    </lineage>
</organism>